<dbReference type="PANTHER" id="PTHR43847:SF1">
    <property type="entry name" value="BLL3993 PROTEIN"/>
    <property type="match status" value="1"/>
</dbReference>
<proteinExistence type="predicted"/>
<keyword evidence="3 5" id="KW-1133">Transmembrane helix</keyword>
<dbReference type="InterPro" id="IPR052527">
    <property type="entry name" value="Metal_cation-efflux_comp"/>
</dbReference>
<feature type="non-terminal residue" evidence="6">
    <location>
        <position position="180"/>
    </location>
</feature>
<evidence type="ECO:0000256" key="5">
    <source>
        <dbReference type="SAM" id="Phobius"/>
    </source>
</evidence>
<reference evidence="6 7" key="1">
    <citation type="submission" date="2016-02" db="EMBL/GenBank/DDBJ databases">
        <authorList>
            <person name="Wen L."/>
            <person name="He K."/>
            <person name="Yang H."/>
        </authorList>
    </citation>
    <scope>NUCLEOTIDE SEQUENCE [LARGE SCALE GENOMIC DNA]</scope>
    <source>
        <strain evidence="6 7">GED7880</strain>
    </source>
</reference>
<comment type="subcellular location">
    <subcellularLocation>
        <location evidence="1">Membrane</location>
        <topology evidence="1">Multi-pass membrane protein</topology>
    </subcellularLocation>
</comment>
<dbReference type="Pfam" id="PF04140">
    <property type="entry name" value="ICMT"/>
    <property type="match status" value="1"/>
</dbReference>
<dbReference type="GO" id="GO:0016020">
    <property type="term" value="C:membrane"/>
    <property type="evidence" value="ECO:0007669"/>
    <property type="project" value="UniProtKB-SubCell"/>
</dbReference>
<dbReference type="RefSeq" id="WP_081099150.1">
    <property type="nucleotide sequence ID" value="NZ_KQ965681.1"/>
</dbReference>
<evidence type="ECO:0000256" key="3">
    <source>
        <dbReference type="ARBA" id="ARBA00022989"/>
    </source>
</evidence>
<comment type="caution">
    <text evidence="6">The sequence shown here is derived from an EMBL/GenBank/DDBJ whole genome shotgun (WGS) entry which is preliminary data.</text>
</comment>
<dbReference type="STRING" id="28125.HMPREF3202_01360"/>
<evidence type="ECO:0000313" key="6">
    <source>
        <dbReference type="EMBL" id="KXO16652.1"/>
    </source>
</evidence>
<protein>
    <submittedName>
        <fullName evidence="6">Isoprenylcysteine carboxyl methyltransferase family protein</fullName>
    </submittedName>
</protein>
<dbReference type="GO" id="GO:0032259">
    <property type="term" value="P:methylation"/>
    <property type="evidence" value="ECO:0007669"/>
    <property type="project" value="UniProtKB-KW"/>
</dbReference>
<evidence type="ECO:0000313" key="7">
    <source>
        <dbReference type="Proteomes" id="UP000070093"/>
    </source>
</evidence>
<feature type="transmembrane region" description="Helical" evidence="5">
    <location>
        <begin position="130"/>
        <end position="156"/>
    </location>
</feature>
<evidence type="ECO:0000256" key="4">
    <source>
        <dbReference type="ARBA" id="ARBA00023136"/>
    </source>
</evidence>
<dbReference type="PANTHER" id="PTHR43847">
    <property type="entry name" value="BLL3993 PROTEIN"/>
    <property type="match status" value="1"/>
</dbReference>
<evidence type="ECO:0000256" key="1">
    <source>
        <dbReference type="ARBA" id="ARBA00004141"/>
    </source>
</evidence>
<keyword evidence="6" id="KW-0808">Transferase</keyword>
<keyword evidence="4 5" id="KW-0472">Membrane</keyword>
<dbReference type="eggNOG" id="COG1755">
    <property type="taxonomic scope" value="Bacteria"/>
</dbReference>
<dbReference type="AlphaFoldDB" id="A0A137SW48"/>
<evidence type="ECO:0000256" key="2">
    <source>
        <dbReference type="ARBA" id="ARBA00022692"/>
    </source>
</evidence>
<dbReference type="Gene3D" id="1.20.120.1630">
    <property type="match status" value="1"/>
</dbReference>
<dbReference type="Proteomes" id="UP000070093">
    <property type="component" value="Unassembled WGS sequence"/>
</dbReference>
<keyword evidence="6" id="KW-0489">Methyltransferase</keyword>
<gene>
    <name evidence="6" type="ORF">HMPREF3202_01360</name>
</gene>
<organism evidence="6 7">
    <name type="scientific">Prevotella bivia</name>
    <dbReference type="NCBI Taxonomy" id="28125"/>
    <lineage>
        <taxon>Bacteria</taxon>
        <taxon>Pseudomonadati</taxon>
        <taxon>Bacteroidota</taxon>
        <taxon>Bacteroidia</taxon>
        <taxon>Bacteroidales</taxon>
        <taxon>Prevotellaceae</taxon>
        <taxon>Prevotella</taxon>
    </lineage>
</organism>
<name>A0A137SW48_9BACT</name>
<feature type="transmembrane region" description="Helical" evidence="5">
    <location>
        <begin position="70"/>
        <end position="90"/>
    </location>
</feature>
<dbReference type="InterPro" id="IPR007269">
    <property type="entry name" value="ICMT_MeTrfase"/>
</dbReference>
<dbReference type="EMBL" id="LTAG01000069">
    <property type="protein sequence ID" value="KXO16652.1"/>
    <property type="molecule type" value="Genomic_DNA"/>
</dbReference>
<dbReference type="GO" id="GO:0004671">
    <property type="term" value="F:protein C-terminal S-isoprenylcysteine carboxyl O-methyltransferase activity"/>
    <property type="evidence" value="ECO:0007669"/>
    <property type="project" value="InterPro"/>
</dbReference>
<accession>A0A137SW48</accession>
<sequence length="180" mass="21251">MENIFITFAIFFALRLMTLGYSIRNEKSIKKRGGIEYGKGNSLLLTIAHVAFYGSALYEAYITNASFDTFSYIGITFMLFAYLVLFYVIYKLHDIWTVKVYIVPNHRIERSFLFKHIKHPNYFLNIIPELIGTAFLCHAWRTFVVLFPLYCILLFVRIRQEEKAMHHLIWLSRNLVGDIF</sequence>
<keyword evidence="2 5" id="KW-0812">Transmembrane</keyword>